<dbReference type="InterPro" id="IPR050518">
    <property type="entry name" value="Rpo3/RPB3_RNA_Pol_subunit"/>
</dbReference>
<dbReference type="GO" id="GO:0005736">
    <property type="term" value="C:RNA polymerase I complex"/>
    <property type="evidence" value="ECO:0007669"/>
    <property type="project" value="TreeGrafter"/>
</dbReference>
<dbReference type="STRING" id="1314781.A0A165EWG7"/>
<dbReference type="GO" id="GO:0055029">
    <property type="term" value="C:nuclear DNA-directed RNA polymerase complex"/>
    <property type="evidence" value="ECO:0007669"/>
    <property type="project" value="UniProtKB-ARBA"/>
</dbReference>
<dbReference type="InterPro" id="IPR001514">
    <property type="entry name" value="DNA-dir_RNA_pol_30-40kDasu_CS"/>
</dbReference>
<evidence type="ECO:0000313" key="8">
    <source>
        <dbReference type="EMBL" id="KZV87853.1"/>
    </source>
</evidence>
<dbReference type="Pfam" id="PF01000">
    <property type="entry name" value="RNA_pol_A_bac"/>
    <property type="match status" value="1"/>
</dbReference>
<keyword evidence="3" id="KW-0240">DNA-directed RNA polymerase</keyword>
<name>A0A165EWG7_EXIGL</name>
<dbReference type="InterPro" id="IPR036643">
    <property type="entry name" value="RNApol_insert_sf"/>
</dbReference>
<dbReference type="InterPro" id="IPR022842">
    <property type="entry name" value="RNAP_Rpo3/Rpb3/RPAC1"/>
</dbReference>
<dbReference type="PANTHER" id="PTHR11800">
    <property type="entry name" value="DNA-DIRECTED RNA POLYMERASE"/>
    <property type="match status" value="1"/>
</dbReference>
<organism evidence="8 9">
    <name type="scientific">Exidia glandulosa HHB12029</name>
    <dbReference type="NCBI Taxonomy" id="1314781"/>
    <lineage>
        <taxon>Eukaryota</taxon>
        <taxon>Fungi</taxon>
        <taxon>Dikarya</taxon>
        <taxon>Basidiomycota</taxon>
        <taxon>Agaricomycotina</taxon>
        <taxon>Agaricomycetes</taxon>
        <taxon>Auriculariales</taxon>
        <taxon>Exidiaceae</taxon>
        <taxon>Exidia</taxon>
    </lineage>
</organism>
<dbReference type="FunFam" id="2.170.120.12:FF:000003">
    <property type="entry name" value="Dna-directed rna polymerases i and iii subunit"/>
    <property type="match status" value="1"/>
</dbReference>
<dbReference type="Proteomes" id="UP000077266">
    <property type="component" value="Unassembled WGS sequence"/>
</dbReference>
<dbReference type="EMBL" id="KV426113">
    <property type="protein sequence ID" value="KZV87853.1"/>
    <property type="molecule type" value="Genomic_DNA"/>
</dbReference>
<comment type="subcellular location">
    <subcellularLocation>
        <location evidence="1">Nucleus</location>
    </subcellularLocation>
</comment>
<evidence type="ECO:0000256" key="1">
    <source>
        <dbReference type="ARBA" id="ARBA00004123"/>
    </source>
</evidence>
<dbReference type="PROSITE" id="PS00446">
    <property type="entry name" value="RNA_POL_D_30KD"/>
    <property type="match status" value="1"/>
</dbReference>
<protein>
    <recommendedName>
        <fullName evidence="2">DNA-directed RNA polymerases I and III subunit RPAC1</fullName>
    </recommendedName>
</protein>
<keyword evidence="4" id="KW-0804">Transcription</keyword>
<keyword evidence="9" id="KW-1185">Reference proteome</keyword>
<dbReference type="GO" id="GO:0006351">
    <property type="term" value="P:DNA-templated transcription"/>
    <property type="evidence" value="ECO:0007669"/>
    <property type="project" value="InterPro"/>
</dbReference>
<dbReference type="InParanoid" id="A0A165EWG7"/>
<dbReference type="Pfam" id="PF01193">
    <property type="entry name" value="RNA_pol_L"/>
    <property type="match status" value="1"/>
</dbReference>
<evidence type="ECO:0000259" key="7">
    <source>
        <dbReference type="SMART" id="SM00662"/>
    </source>
</evidence>
<proteinExistence type="inferred from homology"/>
<dbReference type="FunCoup" id="A0A165EWG7">
    <property type="interactions" value="493"/>
</dbReference>
<dbReference type="GO" id="GO:0003677">
    <property type="term" value="F:DNA binding"/>
    <property type="evidence" value="ECO:0007669"/>
    <property type="project" value="InterPro"/>
</dbReference>
<sequence length="360" mass="40790">MATRSLNDPRRQVKVGTERVYDVANTEFPGNYPGEDHSWNLKKFRKDLKVEIQRLSRRSVEFDLVGVDASIANAFRRILIAEVPTIAIEHVYVWNNTSVIHDEVLAQRLGLVPLDVDPSQMEYHNGVATDRNTLVFRLQVACERRKGAAREETDPEKLYKNSNVLAKHLTWVPQGEQESFFADHPPKPTNDNILLAKLRPGQEIEIELHAIKGQGNEHAKWSPVGTASYRLLPNIQIHRPIPPPLAEKFQKCFSPGVISVDPTTKEVKVADPRRETMSREVLRHPEFEGMVSLSRIRDFFLFKIETESAYPPERLFTEAVTVFRDKVKRLKVAAQALAVEAAQAREGEADADADAAMETD</sequence>
<comment type="similarity">
    <text evidence="6">Belongs to the archaeal Rpo3/eukaryotic RPB3 RNA polymerase subunit family.</text>
</comment>
<dbReference type="GO" id="GO:0005666">
    <property type="term" value="C:RNA polymerase III complex"/>
    <property type="evidence" value="ECO:0007669"/>
    <property type="project" value="TreeGrafter"/>
</dbReference>
<dbReference type="GO" id="GO:0046983">
    <property type="term" value="F:protein dimerization activity"/>
    <property type="evidence" value="ECO:0007669"/>
    <property type="project" value="InterPro"/>
</dbReference>
<evidence type="ECO:0000256" key="6">
    <source>
        <dbReference type="ARBA" id="ARBA00025804"/>
    </source>
</evidence>
<dbReference type="HAMAP" id="MF_00320">
    <property type="entry name" value="RNApol_arch_Rpo3"/>
    <property type="match status" value="1"/>
</dbReference>
<dbReference type="SMART" id="SM00662">
    <property type="entry name" value="RPOLD"/>
    <property type="match status" value="1"/>
</dbReference>
<evidence type="ECO:0000256" key="5">
    <source>
        <dbReference type="ARBA" id="ARBA00023242"/>
    </source>
</evidence>
<dbReference type="SUPFAM" id="SSF56553">
    <property type="entry name" value="Insert subdomain of RNA polymerase alpha subunit"/>
    <property type="match status" value="1"/>
</dbReference>
<evidence type="ECO:0000313" key="9">
    <source>
        <dbReference type="Proteomes" id="UP000077266"/>
    </source>
</evidence>
<gene>
    <name evidence="8" type="ORF">EXIGLDRAFT_723268</name>
</gene>
<keyword evidence="5" id="KW-0539">Nucleus</keyword>
<dbReference type="PANTHER" id="PTHR11800:SF13">
    <property type="entry name" value="DNA-DIRECTED RNA POLYMERASES I AND III SUBUNIT RPAC1"/>
    <property type="match status" value="1"/>
</dbReference>
<evidence type="ECO:0000256" key="2">
    <source>
        <dbReference type="ARBA" id="ARBA00022083"/>
    </source>
</evidence>
<dbReference type="Gene3D" id="2.170.120.12">
    <property type="entry name" value="DNA-directed RNA polymerase, insert domain"/>
    <property type="match status" value="1"/>
</dbReference>
<accession>A0A165EWG7</accession>
<dbReference type="SUPFAM" id="SSF55257">
    <property type="entry name" value="RBP11-like subunits of RNA polymerase"/>
    <property type="match status" value="1"/>
</dbReference>
<feature type="domain" description="DNA-directed RNA polymerase RpoA/D/Rpb3-type" evidence="7">
    <location>
        <begin position="59"/>
        <end position="333"/>
    </location>
</feature>
<evidence type="ECO:0000256" key="4">
    <source>
        <dbReference type="ARBA" id="ARBA00023163"/>
    </source>
</evidence>
<reference evidence="8 9" key="1">
    <citation type="journal article" date="2016" name="Mol. Biol. Evol.">
        <title>Comparative Genomics of Early-Diverging Mushroom-Forming Fungi Provides Insights into the Origins of Lignocellulose Decay Capabilities.</title>
        <authorList>
            <person name="Nagy L.G."/>
            <person name="Riley R."/>
            <person name="Tritt A."/>
            <person name="Adam C."/>
            <person name="Daum C."/>
            <person name="Floudas D."/>
            <person name="Sun H."/>
            <person name="Yadav J.S."/>
            <person name="Pangilinan J."/>
            <person name="Larsson K.H."/>
            <person name="Matsuura K."/>
            <person name="Barry K."/>
            <person name="Labutti K."/>
            <person name="Kuo R."/>
            <person name="Ohm R.A."/>
            <person name="Bhattacharya S.S."/>
            <person name="Shirouzu T."/>
            <person name="Yoshinaga Y."/>
            <person name="Martin F.M."/>
            <person name="Grigoriev I.V."/>
            <person name="Hibbett D.S."/>
        </authorList>
    </citation>
    <scope>NUCLEOTIDE SEQUENCE [LARGE SCALE GENOMIC DNA]</scope>
    <source>
        <strain evidence="8 9">HHB12029</strain>
    </source>
</reference>
<dbReference type="InterPro" id="IPR011262">
    <property type="entry name" value="DNA-dir_RNA_pol_insert"/>
</dbReference>
<dbReference type="CDD" id="cd07032">
    <property type="entry name" value="RNAP_I_II_AC40"/>
    <property type="match status" value="1"/>
</dbReference>
<dbReference type="OrthoDB" id="270173at2759"/>
<evidence type="ECO:0000256" key="3">
    <source>
        <dbReference type="ARBA" id="ARBA00022478"/>
    </source>
</evidence>
<dbReference type="Gene3D" id="3.30.1360.10">
    <property type="entry name" value="RNA polymerase, RBP11-like subunit"/>
    <property type="match status" value="1"/>
</dbReference>
<dbReference type="InterPro" id="IPR036603">
    <property type="entry name" value="RBP11-like"/>
</dbReference>
<dbReference type="AlphaFoldDB" id="A0A165EWG7"/>
<dbReference type="InterPro" id="IPR011263">
    <property type="entry name" value="DNA-dir_RNA_pol_RpoA/D/Rpb3"/>
</dbReference>
<dbReference type="GO" id="GO:0003899">
    <property type="term" value="F:DNA-directed RNA polymerase activity"/>
    <property type="evidence" value="ECO:0007669"/>
    <property type="project" value="InterPro"/>
</dbReference>
<dbReference type="InterPro" id="IPR033901">
    <property type="entry name" value="RNAPI/III_AC40"/>
</dbReference>